<evidence type="ECO:0000259" key="9">
    <source>
        <dbReference type="Pfam" id="PF14615"/>
    </source>
</evidence>
<proteinExistence type="inferred from homology"/>
<gene>
    <name evidence="10" type="ORF">CC80DRAFT_482921</name>
</gene>
<dbReference type="GO" id="GO:0005730">
    <property type="term" value="C:nucleolus"/>
    <property type="evidence" value="ECO:0007669"/>
    <property type="project" value="UniProtKB-SubCell"/>
</dbReference>
<reference evidence="10" key="1">
    <citation type="journal article" date="2020" name="Stud. Mycol.">
        <title>101 Dothideomycetes genomes: a test case for predicting lifestyles and emergence of pathogens.</title>
        <authorList>
            <person name="Haridas S."/>
            <person name="Albert R."/>
            <person name="Binder M."/>
            <person name="Bloem J."/>
            <person name="Labutti K."/>
            <person name="Salamov A."/>
            <person name="Andreopoulos B."/>
            <person name="Baker S."/>
            <person name="Barry K."/>
            <person name="Bills G."/>
            <person name="Bluhm B."/>
            <person name="Cannon C."/>
            <person name="Castanera R."/>
            <person name="Culley D."/>
            <person name="Daum C."/>
            <person name="Ezra D."/>
            <person name="Gonzalez J."/>
            <person name="Henrissat B."/>
            <person name="Kuo A."/>
            <person name="Liang C."/>
            <person name="Lipzen A."/>
            <person name="Lutzoni F."/>
            <person name="Magnuson J."/>
            <person name="Mondo S."/>
            <person name="Nolan M."/>
            <person name="Ohm R."/>
            <person name="Pangilinan J."/>
            <person name="Park H.-J."/>
            <person name="Ramirez L."/>
            <person name="Alfaro M."/>
            <person name="Sun H."/>
            <person name="Tritt A."/>
            <person name="Yoshinaga Y."/>
            <person name="Zwiers L.-H."/>
            <person name="Turgeon B."/>
            <person name="Goodwin S."/>
            <person name="Spatafora J."/>
            <person name="Crous P."/>
            <person name="Grigoriev I."/>
        </authorList>
    </citation>
    <scope>NUCLEOTIDE SEQUENCE</scope>
    <source>
        <strain evidence="10">CBS 675.92</strain>
    </source>
</reference>
<comment type="similarity">
    <text evidence="3">Belongs to the RSA3 family.</text>
</comment>
<comment type="subcellular location">
    <subcellularLocation>
        <location evidence="2">Nucleus</location>
        <location evidence="2">Nucleolus</location>
    </subcellularLocation>
</comment>
<keyword evidence="11" id="KW-1185">Reference proteome</keyword>
<evidence type="ECO:0000256" key="5">
    <source>
        <dbReference type="ARBA" id="ARBA00022517"/>
    </source>
</evidence>
<sequence length="187" mass="20257">MAVKRASEGADKRKRKKNKSRTVVDVSSSDSDSDSDDIAEEKSSNVCGVEKTNHNSTQDTLSQKAKKMEKPKPKPKPKPSNHHDPDISLPDPPSPSTSQQPSSKSTPAPSSTTASKKPQAQNEDDDEAFASIYLRKLTAELGDDLDKVREAKDFKSSSLPMLIHALRQGGSVFSGEEKRRVVSVAGV</sequence>
<feature type="domain" description="Ribosome-assembly protein 3 C-terminal" evidence="9">
    <location>
        <begin position="129"/>
        <end position="174"/>
    </location>
</feature>
<dbReference type="PANTHER" id="PTHR28127">
    <property type="entry name" value="RIBOSOME ASSEMBLY PROTEIN 3"/>
    <property type="match status" value="1"/>
</dbReference>
<evidence type="ECO:0000313" key="11">
    <source>
        <dbReference type="Proteomes" id="UP000800035"/>
    </source>
</evidence>
<name>A0A6A5TEY0_9PLEO</name>
<dbReference type="AlphaFoldDB" id="A0A6A5TEY0"/>
<evidence type="ECO:0000256" key="2">
    <source>
        <dbReference type="ARBA" id="ARBA00004604"/>
    </source>
</evidence>
<dbReference type="EMBL" id="ML977027">
    <property type="protein sequence ID" value="KAF1950222.1"/>
    <property type="molecule type" value="Genomic_DNA"/>
</dbReference>
<feature type="compositionally biased region" description="Low complexity" evidence="8">
    <location>
        <begin position="96"/>
        <end position="118"/>
    </location>
</feature>
<evidence type="ECO:0000256" key="4">
    <source>
        <dbReference type="ARBA" id="ARBA00015339"/>
    </source>
</evidence>
<protein>
    <recommendedName>
        <fullName evidence="4">Ribosome assembly protein 3</fullName>
    </recommendedName>
</protein>
<dbReference type="GO" id="GO:0000027">
    <property type="term" value="P:ribosomal large subunit assembly"/>
    <property type="evidence" value="ECO:0007669"/>
    <property type="project" value="TreeGrafter"/>
</dbReference>
<keyword evidence="6" id="KW-0539">Nucleus</keyword>
<dbReference type="GO" id="GO:0030687">
    <property type="term" value="C:preribosome, large subunit precursor"/>
    <property type="evidence" value="ECO:0007669"/>
    <property type="project" value="TreeGrafter"/>
</dbReference>
<keyword evidence="5" id="KW-0690">Ribosome biogenesis</keyword>
<dbReference type="Pfam" id="PF14615">
    <property type="entry name" value="Rsa3"/>
    <property type="match status" value="1"/>
</dbReference>
<evidence type="ECO:0000256" key="1">
    <source>
        <dbReference type="ARBA" id="ARBA00003035"/>
    </source>
</evidence>
<evidence type="ECO:0000256" key="6">
    <source>
        <dbReference type="ARBA" id="ARBA00023242"/>
    </source>
</evidence>
<dbReference type="InterPro" id="IPR051898">
    <property type="entry name" value="Ribosome_Assembly_3"/>
</dbReference>
<feature type="compositionally biased region" description="Polar residues" evidence="8">
    <location>
        <begin position="54"/>
        <end position="63"/>
    </location>
</feature>
<evidence type="ECO:0000313" key="10">
    <source>
        <dbReference type="EMBL" id="KAF1950222.1"/>
    </source>
</evidence>
<dbReference type="InterPro" id="IPR028217">
    <property type="entry name" value="Rsa3_C"/>
</dbReference>
<dbReference type="PANTHER" id="PTHR28127:SF1">
    <property type="entry name" value="RIBOSOME ASSEMBLY PROTEIN 3"/>
    <property type="match status" value="1"/>
</dbReference>
<feature type="compositionally biased region" description="Basic and acidic residues" evidence="8">
    <location>
        <begin position="1"/>
        <end position="11"/>
    </location>
</feature>
<evidence type="ECO:0000256" key="7">
    <source>
        <dbReference type="ARBA" id="ARBA00023274"/>
    </source>
</evidence>
<comment type="function">
    <text evidence="1">Required for efficient biogenesis of the 60S ribosomal subunit.</text>
</comment>
<accession>A0A6A5TEY0</accession>
<dbReference type="OrthoDB" id="69550at2759"/>
<organism evidence="10 11">
    <name type="scientific">Byssothecium circinans</name>
    <dbReference type="NCBI Taxonomy" id="147558"/>
    <lineage>
        <taxon>Eukaryota</taxon>
        <taxon>Fungi</taxon>
        <taxon>Dikarya</taxon>
        <taxon>Ascomycota</taxon>
        <taxon>Pezizomycotina</taxon>
        <taxon>Dothideomycetes</taxon>
        <taxon>Pleosporomycetidae</taxon>
        <taxon>Pleosporales</taxon>
        <taxon>Massarineae</taxon>
        <taxon>Massarinaceae</taxon>
        <taxon>Byssothecium</taxon>
    </lineage>
</organism>
<evidence type="ECO:0000256" key="8">
    <source>
        <dbReference type="SAM" id="MobiDB-lite"/>
    </source>
</evidence>
<feature type="region of interest" description="Disordered" evidence="8">
    <location>
        <begin position="1"/>
        <end position="128"/>
    </location>
</feature>
<evidence type="ECO:0000256" key="3">
    <source>
        <dbReference type="ARBA" id="ARBA00006256"/>
    </source>
</evidence>
<dbReference type="Proteomes" id="UP000800035">
    <property type="component" value="Unassembled WGS sequence"/>
</dbReference>
<keyword evidence="7" id="KW-0687">Ribonucleoprotein</keyword>